<dbReference type="Proteomes" id="UP000639973">
    <property type="component" value="Unassembled WGS sequence"/>
</dbReference>
<evidence type="ECO:0000313" key="2">
    <source>
        <dbReference type="Proteomes" id="UP000639973"/>
    </source>
</evidence>
<gene>
    <name evidence="1" type="ORF">GCM10010840_33980</name>
</gene>
<organism evidence="1 2">
    <name type="scientific">Deinococcus aerolatus</name>
    <dbReference type="NCBI Taxonomy" id="522487"/>
    <lineage>
        <taxon>Bacteria</taxon>
        <taxon>Thermotogati</taxon>
        <taxon>Deinococcota</taxon>
        <taxon>Deinococci</taxon>
        <taxon>Deinococcales</taxon>
        <taxon>Deinococcaceae</taxon>
        <taxon>Deinococcus</taxon>
    </lineage>
</organism>
<dbReference type="EMBL" id="BMOL01000025">
    <property type="protein sequence ID" value="GGL93141.1"/>
    <property type="molecule type" value="Genomic_DNA"/>
</dbReference>
<proteinExistence type="predicted"/>
<keyword evidence="2" id="KW-1185">Reference proteome</keyword>
<protein>
    <submittedName>
        <fullName evidence="1">Uncharacterized protein</fullName>
    </submittedName>
</protein>
<reference evidence="2" key="1">
    <citation type="journal article" date="2019" name="Int. J. Syst. Evol. Microbiol.">
        <title>The Global Catalogue of Microorganisms (GCM) 10K type strain sequencing project: providing services to taxonomists for standard genome sequencing and annotation.</title>
        <authorList>
            <consortium name="The Broad Institute Genomics Platform"/>
            <consortium name="The Broad Institute Genome Sequencing Center for Infectious Disease"/>
            <person name="Wu L."/>
            <person name="Ma J."/>
        </authorList>
    </citation>
    <scope>NUCLEOTIDE SEQUENCE [LARGE SCALE GENOMIC DNA]</scope>
    <source>
        <strain evidence="2">JCM 15442</strain>
    </source>
</reference>
<sequence length="151" mass="17268">MFFTEHVVDLAQFGSSGAASSQQPSSHIVMQRQGDEALIEGQSGEHPNRSTYFSCFGTEEKLRDLAELLLRKDDTVVLMRSANLQGHSHNRPIKFRCRPGSHSLRLLDIEYSSATDYVHKITLKDLWDRKLPDSQAVEYFARRLNDLLKDF</sequence>
<dbReference type="RefSeq" id="WP_188974130.1">
    <property type="nucleotide sequence ID" value="NZ_BMOL01000025.1"/>
</dbReference>
<accession>A0ABQ2GF84</accession>
<comment type="caution">
    <text evidence="1">The sequence shown here is derived from an EMBL/GenBank/DDBJ whole genome shotgun (WGS) entry which is preliminary data.</text>
</comment>
<evidence type="ECO:0000313" key="1">
    <source>
        <dbReference type="EMBL" id="GGL93141.1"/>
    </source>
</evidence>
<name>A0ABQ2GF84_9DEIO</name>